<feature type="region of interest" description="Disordered" evidence="5">
    <location>
        <begin position="123"/>
        <end position="170"/>
    </location>
</feature>
<feature type="compositionally biased region" description="Polar residues" evidence="5">
    <location>
        <begin position="309"/>
        <end position="318"/>
    </location>
</feature>
<dbReference type="InterPro" id="IPR019021">
    <property type="entry name" value="Mms22"/>
</dbReference>
<dbReference type="Proteomes" id="UP000838763">
    <property type="component" value="Unassembled WGS sequence"/>
</dbReference>
<organism evidence="7 8">
    <name type="scientific">Parascedosporium putredinis</name>
    <dbReference type="NCBI Taxonomy" id="1442378"/>
    <lineage>
        <taxon>Eukaryota</taxon>
        <taxon>Fungi</taxon>
        <taxon>Dikarya</taxon>
        <taxon>Ascomycota</taxon>
        <taxon>Pezizomycotina</taxon>
        <taxon>Sordariomycetes</taxon>
        <taxon>Hypocreomycetidae</taxon>
        <taxon>Microascales</taxon>
        <taxon>Microascaceae</taxon>
        <taxon>Parascedosporium</taxon>
    </lineage>
</organism>
<feature type="compositionally biased region" description="Polar residues" evidence="5">
    <location>
        <begin position="1766"/>
        <end position="1780"/>
    </location>
</feature>
<dbReference type="GO" id="GO:0006281">
    <property type="term" value="P:DNA repair"/>
    <property type="evidence" value="ECO:0007669"/>
    <property type="project" value="InterPro"/>
</dbReference>
<evidence type="ECO:0000256" key="3">
    <source>
        <dbReference type="ARBA" id="ARBA00022787"/>
    </source>
</evidence>
<dbReference type="GO" id="GO:0005524">
    <property type="term" value="F:ATP binding"/>
    <property type="evidence" value="ECO:0007669"/>
    <property type="project" value="UniProtKB-KW"/>
</dbReference>
<keyword evidence="4" id="KW-0067">ATP-binding</keyword>
<dbReference type="GO" id="GO:0031297">
    <property type="term" value="P:replication fork processing"/>
    <property type="evidence" value="ECO:0007669"/>
    <property type="project" value="InterPro"/>
</dbReference>
<proteinExistence type="predicted"/>
<dbReference type="InterPro" id="IPR041569">
    <property type="entry name" value="AAA_lid_3"/>
</dbReference>
<feature type="compositionally biased region" description="Acidic residues" evidence="5">
    <location>
        <begin position="136"/>
        <end position="151"/>
    </location>
</feature>
<feature type="region of interest" description="Disordered" evidence="5">
    <location>
        <begin position="16"/>
        <end position="70"/>
    </location>
</feature>
<keyword evidence="2" id="KW-0547">Nucleotide-binding</keyword>
<feature type="compositionally biased region" description="Basic residues" evidence="5">
    <location>
        <begin position="296"/>
        <end position="307"/>
    </location>
</feature>
<feature type="compositionally biased region" description="Low complexity" evidence="5">
    <location>
        <begin position="1123"/>
        <end position="1134"/>
    </location>
</feature>
<feature type="region of interest" description="Disordered" evidence="5">
    <location>
        <begin position="1123"/>
        <end position="1197"/>
    </location>
</feature>
<feature type="compositionally biased region" description="Basic residues" evidence="5">
    <location>
        <begin position="1173"/>
        <end position="1191"/>
    </location>
</feature>
<feature type="compositionally biased region" description="Basic and acidic residues" evidence="5">
    <location>
        <begin position="1147"/>
        <end position="1157"/>
    </location>
</feature>
<accession>A0A9P1GVU7</accession>
<keyword evidence="3" id="KW-1000">Mitochondrion outer membrane</keyword>
<evidence type="ECO:0000313" key="8">
    <source>
        <dbReference type="Proteomes" id="UP000838763"/>
    </source>
</evidence>
<dbReference type="GO" id="GO:0005634">
    <property type="term" value="C:nucleus"/>
    <property type="evidence" value="ECO:0007669"/>
    <property type="project" value="InterPro"/>
</dbReference>
<dbReference type="InterPro" id="IPR027417">
    <property type="entry name" value="P-loop_NTPase"/>
</dbReference>
<name>A0A9P1GVU7_9PEZI</name>
<evidence type="ECO:0000256" key="5">
    <source>
        <dbReference type="SAM" id="MobiDB-lite"/>
    </source>
</evidence>
<dbReference type="OrthoDB" id="39734at2759"/>
<dbReference type="PANTHER" id="PTHR45644:SF56">
    <property type="entry name" value="AAA ATPASE, PUTATIVE (AFU_ORTHOLOGUE AFUA_2G12920)-RELATED"/>
    <property type="match status" value="1"/>
</dbReference>
<dbReference type="InterPro" id="IPR003959">
    <property type="entry name" value="ATPase_AAA_core"/>
</dbReference>
<dbReference type="SMART" id="SM00382">
    <property type="entry name" value="AAA"/>
    <property type="match status" value="1"/>
</dbReference>
<gene>
    <name evidence="7" type="ORF">PPNO1_LOCUS1387</name>
</gene>
<dbReference type="InterPro" id="IPR003593">
    <property type="entry name" value="AAA+_ATPase"/>
</dbReference>
<feature type="domain" description="AAA+ ATPase" evidence="6">
    <location>
        <begin position="1849"/>
        <end position="1982"/>
    </location>
</feature>
<keyword evidence="3" id="KW-0472">Membrane</keyword>
<dbReference type="Pfam" id="PF00004">
    <property type="entry name" value="AAA"/>
    <property type="match status" value="1"/>
</dbReference>
<keyword evidence="8" id="KW-1185">Reference proteome</keyword>
<dbReference type="Gene3D" id="1.10.8.60">
    <property type="match status" value="1"/>
</dbReference>
<dbReference type="GO" id="GO:0005741">
    <property type="term" value="C:mitochondrial outer membrane"/>
    <property type="evidence" value="ECO:0007669"/>
    <property type="project" value="UniProtKB-SubCell"/>
</dbReference>
<feature type="region of interest" description="Disordered" evidence="5">
    <location>
        <begin position="1760"/>
        <end position="1783"/>
    </location>
</feature>
<feature type="compositionally biased region" description="Polar residues" evidence="5">
    <location>
        <begin position="269"/>
        <end position="280"/>
    </location>
</feature>
<dbReference type="SUPFAM" id="SSF52540">
    <property type="entry name" value="P-loop containing nucleoside triphosphate hydrolases"/>
    <property type="match status" value="1"/>
</dbReference>
<comment type="subcellular location">
    <subcellularLocation>
        <location evidence="1">Mitochondrion outer membrane</location>
        <topology evidence="1">Single-pass membrane protein</topology>
    </subcellularLocation>
</comment>
<evidence type="ECO:0000256" key="4">
    <source>
        <dbReference type="ARBA" id="ARBA00022840"/>
    </source>
</evidence>
<protein>
    <recommendedName>
        <fullName evidence="6">AAA+ ATPase domain-containing protein</fullName>
    </recommendedName>
</protein>
<keyword evidence="3" id="KW-0496">Mitochondrion</keyword>
<feature type="region of interest" description="Disordered" evidence="5">
    <location>
        <begin position="217"/>
        <end position="318"/>
    </location>
</feature>
<evidence type="ECO:0000256" key="1">
    <source>
        <dbReference type="ARBA" id="ARBA00004572"/>
    </source>
</evidence>
<feature type="compositionally biased region" description="Basic and acidic residues" evidence="5">
    <location>
        <begin position="16"/>
        <end position="33"/>
    </location>
</feature>
<dbReference type="InterPro" id="IPR051701">
    <property type="entry name" value="Mito_OM_Translocase_MSP1"/>
</dbReference>
<reference evidence="7" key="1">
    <citation type="submission" date="2022-11" db="EMBL/GenBank/DDBJ databases">
        <authorList>
            <person name="Scott C."/>
            <person name="Bruce N."/>
        </authorList>
    </citation>
    <scope>NUCLEOTIDE SEQUENCE</scope>
</reference>
<comment type="caution">
    <text evidence="7">The sequence shown here is derived from an EMBL/GenBank/DDBJ whole genome shotgun (WGS) entry which is preliminary data.</text>
</comment>
<dbReference type="EMBL" id="CALLCH030000002">
    <property type="protein sequence ID" value="CAI4211608.1"/>
    <property type="molecule type" value="Genomic_DNA"/>
</dbReference>
<dbReference type="PANTHER" id="PTHR45644">
    <property type="entry name" value="AAA ATPASE, PUTATIVE (AFU_ORTHOLOGUE AFUA_2G12920)-RELATED-RELATED"/>
    <property type="match status" value="1"/>
</dbReference>
<dbReference type="Pfam" id="PF09462">
    <property type="entry name" value="Mus7"/>
    <property type="match status" value="1"/>
</dbReference>
<dbReference type="GO" id="GO:0016887">
    <property type="term" value="F:ATP hydrolysis activity"/>
    <property type="evidence" value="ECO:0007669"/>
    <property type="project" value="InterPro"/>
</dbReference>
<evidence type="ECO:0000256" key="2">
    <source>
        <dbReference type="ARBA" id="ARBA00022741"/>
    </source>
</evidence>
<dbReference type="Pfam" id="PF17862">
    <property type="entry name" value="AAA_lid_3"/>
    <property type="match status" value="1"/>
</dbReference>
<sequence length="2115" mass="235763">MPPVLRKLPIEHVRTIADPEVDEPREAERRVDIEPAAGDQLGPRHTVLSGAESTDLGAEEGPLDFSLSNDESIDFPPEYLQFQDFGLGNRTFRPRKPIQKHPYALENALYSKIFKSHGLKPVRLETQSSQRRNPEPEDDSQERDFEDETQETGDTVDLSDESQAQAPLDEPQIHVKGAGWALLIIPTASDPIPAANSRTSVGPAPMLQRTLILEPTVAGRTEGAEELEEESGSSAMEDNHIDVMAPVKPRSKRRPMGAGSSKPVKKARLSNSRSTQSRITSHFGATDDQVPAAPRPAKRKAHRRPRTRVSGSRQTTSRIRPHVPIPKLGILDVIEPGAPRAPEALRSLCRREEDLADPVPVHAGRRSKFRKKSTPTKVDTTAPQFQYANEPVPQAGHAYTETLVTEGSGDSVDPDWRGRLDRATDSYHDGRLQNARPRVSFDLDGKTFRWGSWDAQVSSELGILMDWMIDHLHSIPEETDPSGNATAVRAADFVLSYVQDSMHLMDAAAEQSFAYRILELLKGFQERLDADQLILFVAIIIKRLGDRGDTNDIRNLIARLMPNHSRVYLKEQALHSHDLASLRNHHDLLCTLFWAAPRQFRPGAHILETLIKPGDSHKDACLVNLRAWNQLARYIAATEEDAETFKIFRRWQFGIFQQLLDQFKTAEIDAQEQYLALSKDDSQGITQARIELVVKMNRAVAKEIVYACLQASLDTMSYARTSTAATFALGSLQLEEVFNHFSLMPVTLDWAMLRVALETLRGYLAKSELFVDGPREGSDVTASFSQAMTALHRELSLLLLNGKETCSELAVVVSAQLLSSFSLTNLLDVSQAFGRGKCSLFQTEAHKLSLSHRRYLPLFVAVLLKRGLSDPDSLGPSLLNIWLLAIVKPRSALAYENQLAEELKKREEDFVPGNVVGLSINPDYTSNRELFEYAISWMRRSLRQASSSEQKALASNFSVALKTVMEQIKSDLKVASLDPVDHLGYVAFVRDIISLIRSHGTDICAIDEFFYQMNKEYSPSIQDPQLHVAGIVSYGLRLGEGDTRVVPQLFYYLYNNFKVALINNKLGGEAQMLRKGMKNGEVLGFVLSKMLPAIITASTRVAGAYTLLDIYCDGLSTRPFHLAAPRGRPANPGPVDETPTAEQPSDETPRETTKNDVEDASVNDAEAAAQASRRPRAGHRATLRARQSKKRPAAELPDFRIPQEFLDDNVYIHDHKSRDHPSLFDSVALKDIVDTWTRLGEYHDVFALVLRHSGWNEKDVEEAAKKDFEGVAERSSLVTLTAALAVQAWLMDNPAIKTTEPTEFAALLEQIHASAPTPWSGVGLPDDLEVVVDDYSDPEALLPELQQTSLFYKDLSQAVNADLEARPPKHLSGTDIKRPMNVINISGFSGKRISSLLTKYIASTTGADLVRIGAFELSRLVGGYLGQDWAYSKGPMSMMAFRVAEFNDVLGEPIQWPVKRDEDDSEGDATVLHLGTDESDGDFKDPLDRELGKIRDNAKDYILPSVDRWENLKINVALQCIIRAAETESKDPRNQKLIIQIDDFVELGMTLEGALLIGRLRNIVDNMWLGGKKIALVGTSSSMELSEKHLTSLREIALEDCVTICNASRDALGFNLDLYEQLDCLTINMDNAFHMWTAMAADPKSSPTYHSMRLHLHFYHTMLHYLSVAGVVSAKTFAVGDDEPMTSHSEVMEKVFRKLLEMFAEPLRSAILPPTELYHCVRHVLHQNPKPSEVWQAFNLAQWQRDMTIASTNEGLRARAWEPPSHSRSTPSSDAFGSSDQPRRIAETLGITNDYEKKLLTGLIDKDQIKTTFEDVHAPPETISALRLLTSLSLKRPEAFTYGVLARDRIPGCLLYGPPGTGKTLLAKAVAKESGASMLEVSAASINEMWVGQGEKNVQALFSLAKKLEPLVIFIDEADALLASRADNDRRTHRETINQFLREWDGMSDTNAFIMVATNRPFDLDEAVLRRLPRRILVDLPQQGDRLSILKILLRGERLEPSVDLDSLSRRTILYSGSDLKNLCVAAAMAAVREETELADKTGATYPEHRTLRAEHFEHAIKEIGASISDDMKTMREIRRFDETYGKPGKKKKSGMGFSVAKGEEIVKEARVRAS</sequence>
<dbReference type="Gene3D" id="3.40.50.300">
    <property type="entry name" value="P-loop containing nucleotide triphosphate hydrolases"/>
    <property type="match status" value="1"/>
</dbReference>
<evidence type="ECO:0000259" key="6">
    <source>
        <dbReference type="SMART" id="SM00382"/>
    </source>
</evidence>
<evidence type="ECO:0000313" key="7">
    <source>
        <dbReference type="EMBL" id="CAI4211608.1"/>
    </source>
</evidence>